<dbReference type="RefSeq" id="WP_203537264.1">
    <property type="nucleotide sequence ID" value="NZ_JAESND010000002.1"/>
</dbReference>
<evidence type="ECO:0000313" key="1">
    <source>
        <dbReference type="EMBL" id="MBM3115610.1"/>
    </source>
</evidence>
<comment type="caution">
    <text evidence="1">The sequence shown here is derived from an EMBL/GenBank/DDBJ whole genome shotgun (WGS) entry which is preliminary data.</text>
</comment>
<name>A0ABS2BJI5_9NEIS</name>
<evidence type="ECO:0008006" key="3">
    <source>
        <dbReference type="Google" id="ProtNLM"/>
    </source>
</evidence>
<organism evidence="1 2">
    <name type="scientific">Jeongeupia naejangsanensis</name>
    <dbReference type="NCBI Taxonomy" id="613195"/>
    <lineage>
        <taxon>Bacteria</taxon>
        <taxon>Pseudomonadati</taxon>
        <taxon>Pseudomonadota</taxon>
        <taxon>Betaproteobacteria</taxon>
        <taxon>Neisseriales</taxon>
        <taxon>Chitinibacteraceae</taxon>
        <taxon>Jeongeupia</taxon>
    </lineage>
</organism>
<gene>
    <name evidence="1" type="ORF">JMJ54_07205</name>
</gene>
<dbReference type="EMBL" id="JAESND010000002">
    <property type="protein sequence ID" value="MBM3115610.1"/>
    <property type="molecule type" value="Genomic_DNA"/>
</dbReference>
<accession>A0ABS2BJI5</accession>
<sequence length="233" mass="24918">MPQAAPPIQLLAPPTLLVPLQARTAHHKEIELIWLPLGQDIADTLDPALPVVLINGTLDELQGLTHPTLHVIDVVAYGDVIQAPLHGWIIGAGGDKVALARVAPLLDSLAPPAQNAWLHLGNTGSAAFVASLLQHWQAQTLAILGWLGGTTRAQWAYDPAIWQQITQATLHQARHDALRYLQMTADQPFEPLRTLPAALQQSLSNQPQTGAIAPATLLAQLLLSIPAIPNTAL</sequence>
<reference evidence="1 2" key="1">
    <citation type="submission" date="2021-01" db="EMBL/GenBank/DDBJ databases">
        <title>Draft Genome Sequence and Polyhydroxyalkanoate Biosynthetic Potential of Jeongeupia naejangsanensis Type Strain DSM 24253.</title>
        <authorList>
            <person name="Turrini P."/>
            <person name="Artuso I."/>
            <person name="Lugli G.A."/>
            <person name="Frangipani E."/>
            <person name="Ventura M."/>
            <person name="Visca P."/>
        </authorList>
    </citation>
    <scope>NUCLEOTIDE SEQUENCE [LARGE SCALE GENOMIC DNA]</scope>
    <source>
        <strain evidence="1 2">DSM 24253</strain>
    </source>
</reference>
<evidence type="ECO:0000313" key="2">
    <source>
        <dbReference type="Proteomes" id="UP000809431"/>
    </source>
</evidence>
<dbReference type="Proteomes" id="UP000809431">
    <property type="component" value="Unassembled WGS sequence"/>
</dbReference>
<keyword evidence="2" id="KW-1185">Reference proteome</keyword>
<protein>
    <recommendedName>
        <fullName evidence="3">DUF4347 domain-containing protein</fullName>
    </recommendedName>
</protein>
<proteinExistence type="predicted"/>